<keyword evidence="2" id="KW-0547">Nucleotide-binding</keyword>
<protein>
    <submittedName>
        <fullName evidence="4">Metallophosphatase</fullName>
    </submittedName>
</protein>
<accession>A0ABN1MPP1</accession>
<comment type="caution">
    <text evidence="4">The sequence shown here is derived from an EMBL/GenBank/DDBJ whole genome shotgun (WGS) entry which is preliminary data.</text>
</comment>
<evidence type="ECO:0000256" key="2">
    <source>
        <dbReference type="RuleBase" id="RU362119"/>
    </source>
</evidence>
<dbReference type="RefSeq" id="WP_343786487.1">
    <property type="nucleotide sequence ID" value="NZ_BAAAFH010000011.1"/>
</dbReference>
<dbReference type="InterPro" id="IPR029052">
    <property type="entry name" value="Metallo-depent_PP-like"/>
</dbReference>
<evidence type="ECO:0000313" key="5">
    <source>
        <dbReference type="Proteomes" id="UP001501126"/>
    </source>
</evidence>
<sequence length="304" mass="34218">MAVDRREFIRNTTVFGVGVSLAPALLASAGRSYKKLTILHTNDTHSRIDPFPANDKRYGNRGGVVRRAELIRRIRNEEEHILLVDAGDVFQGTPYFNQFKGELEMKVMQQMGYDAMTMGNHDFDIGLNGFLTAYSNNATFPVICSNYDFSDTILNDITIPHKIFKRGEVKIGVFGLGVELNGLVGKKLYENTRYLDPVSVANEKATFLRHEEKCDLVICLSHLGYAYKTYKISDTSLAEQTENIDLIIGGHTHTFLSEPTQLKNKRGESVLVNQVGFGGINLGRIDFYFGDGERKEHSKLLRIE</sequence>
<keyword evidence="5" id="KW-1185">Reference proteome</keyword>
<feature type="domain" description="Calcineurin-like phosphoesterase" evidence="3">
    <location>
        <begin position="36"/>
        <end position="254"/>
    </location>
</feature>
<dbReference type="PROSITE" id="PS51318">
    <property type="entry name" value="TAT"/>
    <property type="match status" value="1"/>
</dbReference>
<name>A0ABN1MPP1_9FLAO</name>
<reference evidence="4 5" key="1">
    <citation type="journal article" date="2019" name="Int. J. Syst. Evol. Microbiol.">
        <title>The Global Catalogue of Microorganisms (GCM) 10K type strain sequencing project: providing services to taxonomists for standard genome sequencing and annotation.</title>
        <authorList>
            <consortium name="The Broad Institute Genomics Platform"/>
            <consortium name="The Broad Institute Genome Sequencing Center for Infectious Disease"/>
            <person name="Wu L."/>
            <person name="Ma J."/>
        </authorList>
    </citation>
    <scope>NUCLEOTIDE SEQUENCE [LARGE SCALE GENOMIC DNA]</scope>
    <source>
        <strain evidence="4 5">JCM 16083</strain>
    </source>
</reference>
<dbReference type="EMBL" id="BAAAFH010000011">
    <property type="protein sequence ID" value="GAA0875228.1"/>
    <property type="molecule type" value="Genomic_DNA"/>
</dbReference>
<dbReference type="CDD" id="cd00845">
    <property type="entry name" value="MPP_UshA_N_like"/>
    <property type="match status" value="1"/>
</dbReference>
<gene>
    <name evidence="4" type="ORF">GCM10009118_16370</name>
</gene>
<dbReference type="SUPFAM" id="SSF56300">
    <property type="entry name" value="Metallo-dependent phosphatases"/>
    <property type="match status" value="1"/>
</dbReference>
<proteinExistence type="inferred from homology"/>
<dbReference type="Gene3D" id="3.60.21.10">
    <property type="match status" value="1"/>
</dbReference>
<dbReference type="Pfam" id="PF00149">
    <property type="entry name" value="Metallophos"/>
    <property type="match status" value="1"/>
</dbReference>
<dbReference type="InterPro" id="IPR004843">
    <property type="entry name" value="Calcineurin-like_PHP"/>
</dbReference>
<dbReference type="InterPro" id="IPR006311">
    <property type="entry name" value="TAT_signal"/>
</dbReference>
<dbReference type="PANTHER" id="PTHR11575">
    <property type="entry name" value="5'-NUCLEOTIDASE-RELATED"/>
    <property type="match status" value="1"/>
</dbReference>
<evidence type="ECO:0000259" key="3">
    <source>
        <dbReference type="Pfam" id="PF00149"/>
    </source>
</evidence>
<dbReference type="InterPro" id="IPR006179">
    <property type="entry name" value="5_nucleotidase/apyrase"/>
</dbReference>
<comment type="similarity">
    <text evidence="1 2">Belongs to the 5'-nucleotidase family.</text>
</comment>
<dbReference type="Proteomes" id="UP001501126">
    <property type="component" value="Unassembled WGS sequence"/>
</dbReference>
<dbReference type="PANTHER" id="PTHR11575:SF24">
    <property type="entry name" value="5'-NUCLEOTIDASE"/>
    <property type="match status" value="1"/>
</dbReference>
<keyword evidence="2" id="KW-0378">Hydrolase</keyword>
<organism evidence="4 5">
    <name type="scientific">Wandonia haliotis</name>
    <dbReference type="NCBI Taxonomy" id="574963"/>
    <lineage>
        <taxon>Bacteria</taxon>
        <taxon>Pseudomonadati</taxon>
        <taxon>Bacteroidota</taxon>
        <taxon>Flavobacteriia</taxon>
        <taxon>Flavobacteriales</taxon>
        <taxon>Crocinitomicaceae</taxon>
        <taxon>Wandonia</taxon>
    </lineage>
</organism>
<dbReference type="PRINTS" id="PR01607">
    <property type="entry name" value="APYRASEFAMLY"/>
</dbReference>
<dbReference type="PROSITE" id="PS00785">
    <property type="entry name" value="5_NUCLEOTIDASE_1"/>
    <property type="match status" value="1"/>
</dbReference>
<dbReference type="InterPro" id="IPR006146">
    <property type="entry name" value="5'-Nucleotdase_CS"/>
</dbReference>
<evidence type="ECO:0000256" key="1">
    <source>
        <dbReference type="ARBA" id="ARBA00006654"/>
    </source>
</evidence>
<evidence type="ECO:0000313" key="4">
    <source>
        <dbReference type="EMBL" id="GAA0875228.1"/>
    </source>
</evidence>